<reference evidence="3" key="1">
    <citation type="journal article" date="2019" name="Int. J. Syst. Evol. Microbiol.">
        <title>The Global Catalogue of Microorganisms (GCM) 10K type strain sequencing project: providing services to taxonomists for standard genome sequencing and annotation.</title>
        <authorList>
            <consortium name="The Broad Institute Genomics Platform"/>
            <consortium name="The Broad Institute Genome Sequencing Center for Infectious Disease"/>
            <person name="Wu L."/>
            <person name="Ma J."/>
        </authorList>
    </citation>
    <scope>NUCLEOTIDE SEQUENCE [LARGE SCALE GENOMIC DNA]</scope>
    <source>
        <strain evidence="3">JCM 31202</strain>
    </source>
</reference>
<accession>A0ABW3EVY1</accession>
<gene>
    <name evidence="2" type="ORF">ACFQ11_29860</name>
</gene>
<dbReference type="Proteomes" id="UP001596972">
    <property type="component" value="Unassembled WGS sequence"/>
</dbReference>
<name>A0ABW3EVY1_9ACTN</name>
<sequence>MTSPTPPAEAAGGTAAGPPLVRIVRGEPDPEHIAALTVVLLKVLRGRADAVPERRAGRAANWRTASPGAAPRHRPSRSWTSAAPPRGAQW</sequence>
<feature type="compositionally biased region" description="Low complexity" evidence="1">
    <location>
        <begin position="8"/>
        <end position="19"/>
    </location>
</feature>
<protein>
    <submittedName>
        <fullName evidence="2">Acyl-CoA carboxylase epsilon subunit</fullName>
    </submittedName>
</protein>
<evidence type="ECO:0000313" key="2">
    <source>
        <dbReference type="EMBL" id="MFD0904624.1"/>
    </source>
</evidence>
<organism evidence="2 3">
    <name type="scientific">Actinomadura sediminis</name>
    <dbReference type="NCBI Taxonomy" id="1038904"/>
    <lineage>
        <taxon>Bacteria</taxon>
        <taxon>Bacillati</taxon>
        <taxon>Actinomycetota</taxon>
        <taxon>Actinomycetes</taxon>
        <taxon>Streptosporangiales</taxon>
        <taxon>Thermomonosporaceae</taxon>
        <taxon>Actinomadura</taxon>
    </lineage>
</organism>
<dbReference type="RefSeq" id="WP_378304677.1">
    <property type="nucleotide sequence ID" value="NZ_JBHTJA010000092.1"/>
</dbReference>
<feature type="region of interest" description="Disordered" evidence="1">
    <location>
        <begin position="1"/>
        <end position="20"/>
    </location>
</feature>
<evidence type="ECO:0000256" key="1">
    <source>
        <dbReference type="SAM" id="MobiDB-lite"/>
    </source>
</evidence>
<keyword evidence="3" id="KW-1185">Reference proteome</keyword>
<proteinExistence type="predicted"/>
<comment type="caution">
    <text evidence="2">The sequence shown here is derived from an EMBL/GenBank/DDBJ whole genome shotgun (WGS) entry which is preliminary data.</text>
</comment>
<dbReference type="Pfam" id="PF13822">
    <property type="entry name" value="ACC_epsilon"/>
    <property type="match status" value="1"/>
</dbReference>
<dbReference type="EMBL" id="JBHTJA010000092">
    <property type="protein sequence ID" value="MFD0904624.1"/>
    <property type="molecule type" value="Genomic_DNA"/>
</dbReference>
<feature type="region of interest" description="Disordered" evidence="1">
    <location>
        <begin position="50"/>
        <end position="90"/>
    </location>
</feature>
<evidence type="ECO:0000313" key="3">
    <source>
        <dbReference type="Proteomes" id="UP001596972"/>
    </source>
</evidence>
<dbReference type="InterPro" id="IPR032716">
    <property type="entry name" value="ACC_epsilon"/>
</dbReference>